<name>A0ABY0JNH4_9ENTR</name>
<sequence>MFIGCSDYPTCEHTELIDKPDETAIVCPQCQTGHLVQRRSRYGKTFYSCDRYPECQFVINFKPLAGECSECHYPLLIEKKTAQGVKHFCASKQCGKPIPAE</sequence>
<reference evidence="2 3" key="1">
    <citation type="submission" date="2016-04" db="EMBL/GenBank/DDBJ databases">
        <authorList>
            <person name="Mornico D."/>
        </authorList>
    </citation>
    <scope>NUCLEOTIDE SEQUENCE [LARGE SCALE GENOMIC DNA]</scope>
    <source>
        <strain evidence="2 3">A121</strain>
    </source>
</reference>
<protein>
    <submittedName>
        <fullName evidence="2">Similar to C-terminal Zn-finger domain of DNA topoisomerase I</fullName>
    </submittedName>
</protein>
<evidence type="ECO:0000313" key="2">
    <source>
        <dbReference type="EMBL" id="SBW24941.1"/>
    </source>
</evidence>
<dbReference type="Gene3D" id="3.30.65.10">
    <property type="entry name" value="Bacterial Topoisomerase I, domain 1"/>
    <property type="match status" value="1"/>
</dbReference>
<accession>A0ABY0JNH4</accession>
<evidence type="ECO:0000313" key="3">
    <source>
        <dbReference type="Proteomes" id="UP000195338"/>
    </source>
</evidence>
<organism evidence="2 3">
    <name type="scientific">Citrobacter europaeus</name>
    <dbReference type="NCBI Taxonomy" id="1914243"/>
    <lineage>
        <taxon>Bacteria</taxon>
        <taxon>Pseudomonadati</taxon>
        <taxon>Pseudomonadota</taxon>
        <taxon>Gammaproteobacteria</taxon>
        <taxon>Enterobacterales</taxon>
        <taxon>Enterobacteriaceae</taxon>
        <taxon>Citrobacter</taxon>
    </lineage>
</organism>
<feature type="domain" description="DNA topoisomerase type IA zn finger" evidence="1">
    <location>
        <begin position="1"/>
        <end position="19"/>
    </location>
</feature>
<gene>
    <name evidence="2" type="ORF">BN4901_2108</name>
</gene>
<evidence type="ECO:0000259" key="1">
    <source>
        <dbReference type="Pfam" id="PF01396"/>
    </source>
</evidence>
<dbReference type="EMBL" id="FLUX01000026">
    <property type="protein sequence ID" value="SBW24941.1"/>
    <property type="molecule type" value="Genomic_DNA"/>
</dbReference>
<dbReference type="InterPro" id="IPR013498">
    <property type="entry name" value="Topo_IA_Znf"/>
</dbReference>
<dbReference type="Pfam" id="PF01396">
    <property type="entry name" value="Zn_ribbon_Top1"/>
    <property type="match status" value="2"/>
</dbReference>
<proteinExistence type="predicted"/>
<keyword evidence="3" id="KW-1185">Reference proteome</keyword>
<comment type="caution">
    <text evidence="2">The sequence shown here is derived from an EMBL/GenBank/DDBJ whole genome shotgun (WGS) entry which is preliminary data.</text>
</comment>
<dbReference type="Proteomes" id="UP000195338">
    <property type="component" value="Unassembled WGS sequence"/>
</dbReference>
<feature type="domain" description="DNA topoisomerase type IA zn finger" evidence="1">
    <location>
        <begin position="26"/>
        <end position="63"/>
    </location>
</feature>